<dbReference type="Pfam" id="PF25967">
    <property type="entry name" value="RND-MFP_C"/>
    <property type="match status" value="1"/>
</dbReference>
<comment type="caution">
    <text evidence="5">The sequence shown here is derived from an EMBL/GenBank/DDBJ whole genome shotgun (WGS) entry which is preliminary data.</text>
</comment>
<evidence type="ECO:0000259" key="4">
    <source>
        <dbReference type="Pfam" id="PF25990"/>
    </source>
</evidence>
<protein>
    <submittedName>
        <fullName evidence="5">Macrolide-specific efflux system membrane fusion protein</fullName>
    </submittedName>
</protein>
<name>A0ABS4INZ4_9BACL</name>
<dbReference type="Gene3D" id="2.40.30.170">
    <property type="match status" value="1"/>
</dbReference>
<accession>A0ABS4INZ4</accession>
<keyword evidence="6" id="KW-1185">Reference proteome</keyword>
<dbReference type="Proteomes" id="UP001519287">
    <property type="component" value="Unassembled WGS sequence"/>
</dbReference>
<sequence>MSKKKIFGLILAAVIVIGISSTLYIMSHNVSSGNNQANLEPAMTMLEFKVTKEDLVSTLEVKGKSSYQKETRIYAPFNAAVLKWNVTEGAQVKKGEPLFELDAESLKSEIAAIQASQKKQSLEASLEKFTATAKAVQEGQNDLAISEQDSRQRYTDAERSKIEKQLNDLTKEATSESLALSLKQKQSKVSQALFNSPEDGIFLYDDSSKIPQLLQENERIGKIVDLTKLQLVCTIGEFDIFHIQAGMAVQVKVDAMKNTKLQGKVEKVSKFAKSGSDQGTGAAQFEVIISLEPHEKLIAGLSLTGSIETEKKNNAVVVPTLAVQRENESYFVMLQTPQGTEKRVIEIGMETAEKTEVIKGLAEGDTVVLQ</sequence>
<evidence type="ECO:0000313" key="5">
    <source>
        <dbReference type="EMBL" id="MBP1989274.1"/>
    </source>
</evidence>
<evidence type="ECO:0000313" key="6">
    <source>
        <dbReference type="Proteomes" id="UP001519287"/>
    </source>
</evidence>
<comment type="similarity">
    <text evidence="1">Belongs to the membrane fusion protein (MFP) (TC 8.A.1) family.</text>
</comment>
<dbReference type="Gene3D" id="2.40.420.20">
    <property type="match status" value="1"/>
</dbReference>
<dbReference type="Pfam" id="PF25990">
    <property type="entry name" value="Beta-barrel_YknX"/>
    <property type="match status" value="1"/>
</dbReference>
<dbReference type="PANTHER" id="PTHR30469:SF33">
    <property type="entry name" value="SLR1207 PROTEIN"/>
    <property type="match status" value="1"/>
</dbReference>
<keyword evidence="2" id="KW-0472">Membrane</keyword>
<evidence type="ECO:0000256" key="1">
    <source>
        <dbReference type="ARBA" id="ARBA00009477"/>
    </source>
</evidence>
<feature type="domain" description="Multidrug resistance protein MdtA-like C-terminal permuted SH3" evidence="3">
    <location>
        <begin position="314"/>
        <end position="369"/>
    </location>
</feature>
<dbReference type="NCBIfam" id="TIGR01730">
    <property type="entry name" value="RND_mfp"/>
    <property type="match status" value="1"/>
</dbReference>
<dbReference type="InterPro" id="IPR058627">
    <property type="entry name" value="MdtA-like_C"/>
</dbReference>
<feature type="domain" description="YknX-like beta-barrel" evidence="4">
    <location>
        <begin position="232"/>
        <end position="303"/>
    </location>
</feature>
<feature type="transmembrane region" description="Helical" evidence="2">
    <location>
        <begin position="7"/>
        <end position="26"/>
    </location>
</feature>
<dbReference type="PANTHER" id="PTHR30469">
    <property type="entry name" value="MULTIDRUG RESISTANCE PROTEIN MDTA"/>
    <property type="match status" value="1"/>
</dbReference>
<evidence type="ECO:0000256" key="2">
    <source>
        <dbReference type="SAM" id="Phobius"/>
    </source>
</evidence>
<organism evidence="5 6">
    <name type="scientific">Paenibacillus eucommiae</name>
    <dbReference type="NCBI Taxonomy" id="1355755"/>
    <lineage>
        <taxon>Bacteria</taxon>
        <taxon>Bacillati</taxon>
        <taxon>Bacillota</taxon>
        <taxon>Bacilli</taxon>
        <taxon>Bacillales</taxon>
        <taxon>Paenibacillaceae</taxon>
        <taxon>Paenibacillus</taxon>
    </lineage>
</organism>
<reference evidence="5 6" key="1">
    <citation type="submission" date="2021-03" db="EMBL/GenBank/DDBJ databases">
        <title>Genomic Encyclopedia of Type Strains, Phase IV (KMG-IV): sequencing the most valuable type-strain genomes for metagenomic binning, comparative biology and taxonomic classification.</title>
        <authorList>
            <person name="Goeker M."/>
        </authorList>
    </citation>
    <scope>NUCLEOTIDE SEQUENCE [LARGE SCALE GENOMIC DNA]</scope>
    <source>
        <strain evidence="5 6">DSM 26048</strain>
    </source>
</reference>
<gene>
    <name evidence="5" type="ORF">J2Z66_000869</name>
</gene>
<keyword evidence="2" id="KW-1133">Transmembrane helix</keyword>
<evidence type="ECO:0000259" key="3">
    <source>
        <dbReference type="Pfam" id="PF25967"/>
    </source>
</evidence>
<dbReference type="RefSeq" id="WP_209970100.1">
    <property type="nucleotide sequence ID" value="NZ_JAGGLB010000002.1"/>
</dbReference>
<dbReference type="EMBL" id="JAGGLB010000002">
    <property type="protein sequence ID" value="MBP1989274.1"/>
    <property type="molecule type" value="Genomic_DNA"/>
</dbReference>
<dbReference type="Gene3D" id="2.40.50.100">
    <property type="match status" value="1"/>
</dbReference>
<dbReference type="InterPro" id="IPR058636">
    <property type="entry name" value="Beta-barrel_YknX"/>
</dbReference>
<keyword evidence="2" id="KW-0812">Transmembrane</keyword>
<proteinExistence type="inferred from homology"/>
<dbReference type="InterPro" id="IPR006143">
    <property type="entry name" value="RND_pump_MFP"/>
</dbReference>
<dbReference type="SUPFAM" id="SSF111369">
    <property type="entry name" value="HlyD-like secretion proteins"/>
    <property type="match status" value="1"/>
</dbReference>